<evidence type="ECO:0000313" key="1">
    <source>
        <dbReference type="EMBL" id="GCC44046.1"/>
    </source>
</evidence>
<organism evidence="1 2">
    <name type="scientific">Chiloscyllium punctatum</name>
    <name type="common">Brownbanded bambooshark</name>
    <name type="synonym">Hemiscyllium punctatum</name>
    <dbReference type="NCBI Taxonomy" id="137246"/>
    <lineage>
        <taxon>Eukaryota</taxon>
        <taxon>Metazoa</taxon>
        <taxon>Chordata</taxon>
        <taxon>Craniata</taxon>
        <taxon>Vertebrata</taxon>
        <taxon>Chondrichthyes</taxon>
        <taxon>Elasmobranchii</taxon>
        <taxon>Galeomorphii</taxon>
        <taxon>Galeoidea</taxon>
        <taxon>Orectolobiformes</taxon>
        <taxon>Hemiscylliidae</taxon>
        <taxon>Chiloscyllium</taxon>
    </lineage>
</organism>
<gene>
    <name evidence="1" type="ORF">chiPu_0028140</name>
</gene>
<protein>
    <submittedName>
        <fullName evidence="1">Uncharacterized protein</fullName>
    </submittedName>
</protein>
<dbReference type="Proteomes" id="UP000287033">
    <property type="component" value="Unassembled WGS sequence"/>
</dbReference>
<name>A0A401TN40_CHIPU</name>
<proteinExistence type="predicted"/>
<dbReference type="PANTHER" id="PTHR47085">
    <property type="entry name" value="ZINC FINGER MYND DOMAIN-CONTAINING PROTEIN 15"/>
    <property type="match status" value="1"/>
</dbReference>
<dbReference type="InterPro" id="IPR042989">
    <property type="entry name" value="ZMY15"/>
</dbReference>
<dbReference type="AlphaFoldDB" id="A0A401TN40"/>
<sequence>MEFVTGYRDQLIDFSELMFHWYRKYVLERGPGAGETEVWRRGKEAAVRRLPSGTSAWTLHLIRNSGMALSVENPAQQILERFYNDEVLTLRDLCKYISFINLDDEEEDGEEELGQ</sequence>
<dbReference type="STRING" id="137246.A0A401TN40"/>
<reference evidence="1 2" key="1">
    <citation type="journal article" date="2018" name="Nat. Ecol. Evol.">
        <title>Shark genomes provide insights into elasmobranch evolution and the origin of vertebrates.</title>
        <authorList>
            <person name="Hara Y"/>
            <person name="Yamaguchi K"/>
            <person name="Onimaru K"/>
            <person name="Kadota M"/>
            <person name="Koyanagi M"/>
            <person name="Keeley SD"/>
            <person name="Tatsumi K"/>
            <person name="Tanaka K"/>
            <person name="Motone F"/>
            <person name="Kageyama Y"/>
            <person name="Nozu R"/>
            <person name="Adachi N"/>
            <person name="Nishimura O"/>
            <person name="Nakagawa R"/>
            <person name="Tanegashima C"/>
            <person name="Kiyatake I"/>
            <person name="Matsumoto R"/>
            <person name="Murakumo K"/>
            <person name="Nishida K"/>
            <person name="Terakita A"/>
            <person name="Kuratani S"/>
            <person name="Sato K"/>
            <person name="Hyodo S Kuraku.S."/>
        </authorList>
    </citation>
    <scope>NUCLEOTIDE SEQUENCE [LARGE SCALE GENOMIC DNA]</scope>
</reference>
<dbReference type="OrthoDB" id="5282002at2759"/>
<evidence type="ECO:0000313" key="2">
    <source>
        <dbReference type="Proteomes" id="UP000287033"/>
    </source>
</evidence>
<dbReference type="PANTHER" id="PTHR47085:SF1">
    <property type="entry name" value="ZINC FINGER MYND DOMAIN-CONTAINING PROTEIN 15"/>
    <property type="match status" value="1"/>
</dbReference>
<comment type="caution">
    <text evidence="1">The sequence shown here is derived from an EMBL/GenBank/DDBJ whole genome shotgun (WGS) entry which is preliminary data.</text>
</comment>
<keyword evidence="2" id="KW-1185">Reference proteome</keyword>
<dbReference type="GO" id="GO:0042826">
    <property type="term" value="F:histone deacetylase binding"/>
    <property type="evidence" value="ECO:0007669"/>
    <property type="project" value="InterPro"/>
</dbReference>
<accession>A0A401TN40</accession>
<dbReference type="EMBL" id="BEZZ01124058">
    <property type="protein sequence ID" value="GCC44046.1"/>
    <property type="molecule type" value="Genomic_DNA"/>
</dbReference>
<dbReference type="GO" id="GO:0045892">
    <property type="term" value="P:negative regulation of DNA-templated transcription"/>
    <property type="evidence" value="ECO:0007669"/>
    <property type="project" value="InterPro"/>
</dbReference>